<dbReference type="GO" id="GO:0006260">
    <property type="term" value="P:DNA replication"/>
    <property type="evidence" value="ECO:0007669"/>
    <property type="project" value="UniProtKB-KW"/>
</dbReference>
<dbReference type="STRING" id="1399147.P618_200726"/>
<dbReference type="InterPro" id="IPR004013">
    <property type="entry name" value="PHP_dom"/>
</dbReference>
<dbReference type="Pfam" id="PF07733">
    <property type="entry name" value="DNA_pol3_alpha"/>
    <property type="match status" value="1"/>
</dbReference>
<evidence type="ECO:0000256" key="6">
    <source>
        <dbReference type="ARBA" id="ARBA00022932"/>
    </source>
</evidence>
<organism evidence="9 10">
    <name type="scientific">Holospora obtusa F1</name>
    <dbReference type="NCBI Taxonomy" id="1399147"/>
    <lineage>
        <taxon>Bacteria</taxon>
        <taxon>Pseudomonadati</taxon>
        <taxon>Pseudomonadota</taxon>
        <taxon>Alphaproteobacteria</taxon>
        <taxon>Holosporales</taxon>
        <taxon>Holosporaceae</taxon>
        <taxon>Holospora</taxon>
    </lineage>
</organism>
<keyword evidence="5" id="KW-0235">DNA replication</keyword>
<dbReference type="Gene3D" id="1.10.10.1600">
    <property type="entry name" value="Bacterial DNA polymerase III alpha subunit, thumb domain"/>
    <property type="match status" value="1"/>
</dbReference>
<dbReference type="Gene3D" id="1.10.150.870">
    <property type="match status" value="1"/>
</dbReference>
<gene>
    <name evidence="9" type="ORF">P618_200726</name>
</gene>
<keyword evidence="10" id="KW-1185">Reference proteome</keyword>
<dbReference type="InterPro" id="IPR011708">
    <property type="entry name" value="DNA_pol3_alpha_NTPase_dom"/>
</dbReference>
<evidence type="ECO:0000313" key="9">
    <source>
        <dbReference type="EMBL" id="ETZ07098.1"/>
    </source>
</evidence>
<dbReference type="InterPro" id="IPR029460">
    <property type="entry name" value="DNAPol_HHH"/>
</dbReference>
<dbReference type="RefSeq" id="WP_021826876.1">
    <property type="nucleotide sequence ID" value="NZ_AWTR02000065.1"/>
</dbReference>
<dbReference type="NCBIfam" id="TIGR00594">
    <property type="entry name" value="polc"/>
    <property type="match status" value="1"/>
</dbReference>
<dbReference type="Proteomes" id="UP000019112">
    <property type="component" value="Unassembled WGS sequence"/>
</dbReference>
<reference evidence="9 10" key="1">
    <citation type="journal article" date="2014" name="FEMS Microbiol. Lett.">
        <title>Draft genome sequences of three Holospora species (Holospora obtusa, Holospora undulata, and Holospora elegans), endonuclear symbiotic bacteria of the ciliate Paramecium caudatum.</title>
        <authorList>
            <person name="Dohra H."/>
            <person name="Tanaka K."/>
            <person name="Suzuki T."/>
            <person name="Fujishima M."/>
            <person name="Suzuki H."/>
        </authorList>
    </citation>
    <scope>NUCLEOTIDE SEQUENCE [LARGE SCALE GENOMIC DNA]</scope>
    <source>
        <strain evidence="9 10">F1</strain>
    </source>
</reference>
<dbReference type="InterPro" id="IPR003141">
    <property type="entry name" value="Pol/His_phosphatase_N"/>
</dbReference>
<dbReference type="Pfam" id="PF17657">
    <property type="entry name" value="DNA_pol3_finger"/>
    <property type="match status" value="1"/>
</dbReference>
<keyword evidence="6" id="KW-0239">DNA-directed DNA polymerase</keyword>
<protein>
    <recommendedName>
        <fullName evidence="2">DNA polymerase III subunit alpha</fullName>
        <ecNumber evidence="1">2.7.7.7</ecNumber>
    </recommendedName>
</protein>
<sequence length="1117" mass="127265">MYIALRNHSAYSLLESSIRIPDLIHTAKTLQMPAIGLCDQRHLFSAMEFSLACKKAQIFPILGSNLTLAFKTYHWDLGLWVKTPKGYENLCQLISSSTVSNTDIMREKVTLEQLQQFSEGLIVTTGGAKGPLYSLLAQHKIQEAQETLRMLSELYKNHLYVELQRCDNSLKDLDEACIQLAYQENIPLLATNPAFFMEKKDHTSHDALRCIALGRYVVEEDRPKLTPEYRFKSPKEMEQLFSDIPEALQNTYQFFKRIGFLLEPCTVRIPSFPCLNEQEQLRTESEAGLERRLLKHILPKVSHSVDQESIRNRYMQRLSYERSIIEPMGFSGYFLIVSDFIRWAKKNNIPVGPGRGSGASSLVAFCLDITDVDPVEFDLVFERFMNPERVSMPDFDVDFCQERRDEVIAYVAEKYGKDKVAHIITFGTLQARAVLRDVGRVLQMPYRQVDTICKLIPQQPTHPVTLEEALKQEPSLMRMWEEDDTVRTLIETAKPLEGLYRHAATHAAGVIISDEPLAQRVPLYQDENSFLPATEFSMKYIEACGLVKFDFLGLKTLTILQNAVNILKTQGVSLVLSEISLNDSATYELLRRVETVGIFQLESTGMSDVLRQLQPEAFEEIIALVALYRPGPMDEIPRYLACRHKREVITYEYPILEDILKPTYGVMVYQEQVLKIAQCLAGYSLGEADLLRRAMGKKIKSEMDTQRHIFVDRVLQKQGGRRETASLFFDQIAKFAGYAFPKAHAVPYALISYQTAYLKANYPEIFMKSLMNCDLHNTEKLRLFVTEAKRMEIQISPACVNASDALCRVEGVKRIRYGLAAIKNVGTQAMESLQKERELHGPFSSLENFLHRLSCTLNKKQLEALIMAGALDNLFSHRSTLIHNIDRLLKFGTQPINSDTLFPIETSSLCLQNGPIWGNFETLEYERQAFGFYLNSHPLTSFLENSPDVLTSQNVEKLTQAIRKNQAFRMCGMLMAVKEKMSKGGKKYAFLTLSDGDGSYEITIFSDLLVKCRDLLTPGQALDLKVLGRLEDQNIRFITQDITALSFPDEVWGCQIKSITHIEQLQNFLKTVEPGNVRIRFTLTIPESESILSGILGQGFNLTAQHKPSWKLLWEEK</sequence>
<comment type="catalytic activity">
    <reaction evidence="7">
        <text>DNA(n) + a 2'-deoxyribonucleoside 5'-triphosphate = DNA(n+1) + diphosphate</text>
        <dbReference type="Rhea" id="RHEA:22508"/>
        <dbReference type="Rhea" id="RHEA-COMP:17339"/>
        <dbReference type="Rhea" id="RHEA-COMP:17340"/>
        <dbReference type="ChEBI" id="CHEBI:33019"/>
        <dbReference type="ChEBI" id="CHEBI:61560"/>
        <dbReference type="ChEBI" id="CHEBI:173112"/>
        <dbReference type="EC" id="2.7.7.7"/>
    </reaction>
</comment>
<dbReference type="Pfam" id="PF14579">
    <property type="entry name" value="HHH_6"/>
    <property type="match status" value="1"/>
</dbReference>
<evidence type="ECO:0000313" key="10">
    <source>
        <dbReference type="Proteomes" id="UP000019112"/>
    </source>
</evidence>
<proteinExistence type="predicted"/>
<dbReference type="EC" id="2.7.7.7" evidence="1"/>
<dbReference type="GO" id="GO:0008408">
    <property type="term" value="F:3'-5' exonuclease activity"/>
    <property type="evidence" value="ECO:0007669"/>
    <property type="project" value="InterPro"/>
</dbReference>
<dbReference type="Gene3D" id="3.20.20.140">
    <property type="entry name" value="Metal-dependent hydrolases"/>
    <property type="match status" value="1"/>
</dbReference>
<dbReference type="PANTHER" id="PTHR32294:SF0">
    <property type="entry name" value="DNA POLYMERASE III SUBUNIT ALPHA"/>
    <property type="match status" value="1"/>
</dbReference>
<comment type="caution">
    <text evidence="9">The sequence shown here is derived from an EMBL/GenBank/DDBJ whole genome shotgun (WGS) entry which is preliminary data.</text>
</comment>
<dbReference type="SUPFAM" id="SSF89550">
    <property type="entry name" value="PHP domain-like"/>
    <property type="match status" value="1"/>
</dbReference>
<dbReference type="InterPro" id="IPR016195">
    <property type="entry name" value="Pol/histidinol_Pase-like"/>
</dbReference>
<dbReference type="OrthoDB" id="9803237at2"/>
<dbReference type="InterPro" id="IPR004805">
    <property type="entry name" value="DnaE2/DnaE/PolC"/>
</dbReference>
<dbReference type="SMART" id="SM00481">
    <property type="entry name" value="POLIIIAc"/>
    <property type="match status" value="1"/>
</dbReference>
<dbReference type="EMBL" id="AWTR02000065">
    <property type="protein sequence ID" value="ETZ07098.1"/>
    <property type="molecule type" value="Genomic_DNA"/>
</dbReference>
<dbReference type="InterPro" id="IPR040982">
    <property type="entry name" value="DNA_pol3_finger"/>
</dbReference>
<evidence type="ECO:0000256" key="1">
    <source>
        <dbReference type="ARBA" id="ARBA00012417"/>
    </source>
</evidence>
<evidence type="ECO:0000256" key="5">
    <source>
        <dbReference type="ARBA" id="ARBA00022705"/>
    </source>
</evidence>
<evidence type="ECO:0000256" key="4">
    <source>
        <dbReference type="ARBA" id="ARBA00022695"/>
    </source>
</evidence>
<dbReference type="AlphaFoldDB" id="W6TDH6"/>
<dbReference type="eggNOG" id="COG0587">
    <property type="taxonomic scope" value="Bacteria"/>
</dbReference>
<keyword evidence="3" id="KW-0808">Transferase</keyword>
<dbReference type="NCBIfam" id="NF004226">
    <property type="entry name" value="PRK05673.1"/>
    <property type="match status" value="1"/>
</dbReference>
<dbReference type="Pfam" id="PF02811">
    <property type="entry name" value="PHP"/>
    <property type="match status" value="1"/>
</dbReference>
<evidence type="ECO:0000259" key="8">
    <source>
        <dbReference type="SMART" id="SM00481"/>
    </source>
</evidence>
<accession>W6TDH6</accession>
<feature type="domain" description="Polymerase/histidinol phosphatase N-terminal" evidence="8">
    <location>
        <begin position="3"/>
        <end position="70"/>
    </location>
</feature>
<keyword evidence="4" id="KW-0548">Nucleotidyltransferase</keyword>
<dbReference type="CDD" id="cd04485">
    <property type="entry name" value="DnaE_OBF"/>
    <property type="match status" value="1"/>
</dbReference>
<evidence type="ECO:0000256" key="2">
    <source>
        <dbReference type="ARBA" id="ARBA00019114"/>
    </source>
</evidence>
<dbReference type="InterPro" id="IPR041931">
    <property type="entry name" value="DNA_pol3_alpha_thumb_dom"/>
</dbReference>
<evidence type="ECO:0000256" key="7">
    <source>
        <dbReference type="ARBA" id="ARBA00049244"/>
    </source>
</evidence>
<evidence type="ECO:0000256" key="3">
    <source>
        <dbReference type="ARBA" id="ARBA00022679"/>
    </source>
</evidence>
<name>W6TDH6_HOLOB</name>
<dbReference type="GO" id="GO:0003887">
    <property type="term" value="F:DNA-directed DNA polymerase activity"/>
    <property type="evidence" value="ECO:0007669"/>
    <property type="project" value="UniProtKB-KW"/>
</dbReference>
<dbReference type="PANTHER" id="PTHR32294">
    <property type="entry name" value="DNA POLYMERASE III SUBUNIT ALPHA"/>
    <property type="match status" value="1"/>
</dbReference>